<proteinExistence type="predicted"/>
<dbReference type="Proteomes" id="UP001156627">
    <property type="component" value="Unassembled WGS sequence"/>
</dbReference>
<dbReference type="Pfam" id="PF12007">
    <property type="entry name" value="DUF3501"/>
    <property type="match status" value="1"/>
</dbReference>
<dbReference type="EMBL" id="BSOA01000018">
    <property type="protein sequence ID" value="GLQ88611.1"/>
    <property type="molecule type" value="Genomic_DNA"/>
</dbReference>
<reference evidence="2" key="1">
    <citation type="journal article" date="2019" name="Int. J. Syst. Evol. Microbiol.">
        <title>The Global Catalogue of Microorganisms (GCM) 10K type strain sequencing project: providing services to taxonomists for standard genome sequencing and annotation.</title>
        <authorList>
            <consortium name="The Broad Institute Genomics Platform"/>
            <consortium name="The Broad Institute Genome Sequencing Center for Infectious Disease"/>
            <person name="Wu L."/>
            <person name="Ma J."/>
        </authorList>
    </citation>
    <scope>NUCLEOTIDE SEQUENCE [LARGE SCALE GENOMIC DNA]</scope>
    <source>
        <strain evidence="2">NBRC 111981</strain>
    </source>
</reference>
<accession>A0ABQ5XD95</accession>
<gene>
    <name evidence="1" type="ORF">GCM10007898_21810</name>
</gene>
<protein>
    <recommendedName>
        <fullName evidence="3">DUF3501 domain-containing protein</fullName>
    </recommendedName>
</protein>
<keyword evidence="2" id="KW-1185">Reference proteome</keyword>
<comment type="caution">
    <text evidence="1">The sequence shown here is derived from an EMBL/GenBank/DDBJ whole genome shotgun (WGS) entry which is preliminary data.</text>
</comment>
<evidence type="ECO:0000313" key="1">
    <source>
        <dbReference type="EMBL" id="GLQ88611.1"/>
    </source>
</evidence>
<evidence type="ECO:0000313" key="2">
    <source>
        <dbReference type="Proteomes" id="UP001156627"/>
    </source>
</evidence>
<organism evidence="1 2">
    <name type="scientific">Dyella flagellata</name>
    <dbReference type="NCBI Taxonomy" id="1867833"/>
    <lineage>
        <taxon>Bacteria</taxon>
        <taxon>Pseudomonadati</taxon>
        <taxon>Pseudomonadota</taxon>
        <taxon>Gammaproteobacteria</taxon>
        <taxon>Lysobacterales</taxon>
        <taxon>Rhodanobacteraceae</taxon>
        <taxon>Dyella</taxon>
    </lineage>
</organism>
<dbReference type="InterPro" id="IPR021890">
    <property type="entry name" value="DUF3501"/>
</dbReference>
<name>A0ABQ5XD95_9GAMM</name>
<dbReference type="RefSeq" id="WP_284332048.1">
    <property type="nucleotide sequence ID" value="NZ_BSOA01000018.1"/>
</dbReference>
<evidence type="ECO:0008006" key="3">
    <source>
        <dbReference type="Google" id="ProtNLM"/>
    </source>
</evidence>
<sequence length="202" mass="23217">MNTPLSPVTMNKLQRHDLLTLEAYAAQRSEFRARVMLHKKNRNVHMGEYLALSFEDRLTIQYQVQEMLRIERIFEASGINEELDAYNPLIPDGKNLKATLFVEYPDVEQRKRELARLVGIEHGIKLAVVGHAPVTAVADEDMDRSTDEKTAAVHFLRFELDEGMIEDWKRGAMVTLASTHPEMRETVTLSETMRRTLATDFT</sequence>